<dbReference type="Pfam" id="PF23544">
    <property type="entry name" value="AtuA_ferredoxin"/>
    <property type="match status" value="1"/>
</dbReference>
<gene>
    <name evidence="2" type="ORF">ACFPYJ_05850</name>
</gene>
<dbReference type="PANTHER" id="PTHR47708">
    <property type="match status" value="1"/>
</dbReference>
<organism evidence="2 3">
    <name type="scientific">Paenibacillus solisilvae</name>
    <dbReference type="NCBI Taxonomy" id="2486751"/>
    <lineage>
        <taxon>Bacteria</taxon>
        <taxon>Bacillati</taxon>
        <taxon>Bacillota</taxon>
        <taxon>Bacilli</taxon>
        <taxon>Bacillales</taxon>
        <taxon>Paenibacillaceae</taxon>
        <taxon>Paenibacillus</taxon>
    </lineage>
</organism>
<feature type="domain" description="AtuA-like ferredoxin-fold" evidence="1">
    <location>
        <begin position="4"/>
        <end position="102"/>
    </location>
</feature>
<comment type="caution">
    <text evidence="2">The sequence shown here is derived from an EMBL/GenBank/DDBJ whole genome shotgun (WGS) entry which is preliminary data.</text>
</comment>
<accession>A0ABW0VWU1</accession>
<proteinExistence type="predicted"/>
<evidence type="ECO:0000259" key="1">
    <source>
        <dbReference type="Pfam" id="PF23544"/>
    </source>
</evidence>
<dbReference type="RefSeq" id="WP_379187121.1">
    <property type="nucleotide sequence ID" value="NZ_JBHSOW010000018.1"/>
</dbReference>
<dbReference type="InterPro" id="IPR056362">
    <property type="entry name" value="AtuA-like_ferredoxin_dom"/>
</dbReference>
<sequence>MARVQLRHVAQARSGDKGNTINIAVFAASEAIFEVLVREVSAERVKAHFAGLVHGEVTRYVVPNLKAMNFVCKEALNGGGSATMRMDNLGKCYASNLMRLEIEIGDTDHLSKS</sequence>
<dbReference type="PANTHER" id="PTHR47708:SF2">
    <property type="entry name" value="SI:CH73-132F6.5"/>
    <property type="match status" value="1"/>
</dbReference>
<dbReference type="EMBL" id="JBHSOW010000018">
    <property type="protein sequence ID" value="MFC5648655.1"/>
    <property type="molecule type" value="Genomic_DNA"/>
</dbReference>
<dbReference type="Proteomes" id="UP001596047">
    <property type="component" value="Unassembled WGS sequence"/>
</dbReference>
<evidence type="ECO:0000313" key="3">
    <source>
        <dbReference type="Proteomes" id="UP001596047"/>
    </source>
</evidence>
<protein>
    <recommendedName>
        <fullName evidence="1">AtuA-like ferredoxin-fold domain-containing protein</fullName>
    </recommendedName>
</protein>
<evidence type="ECO:0000313" key="2">
    <source>
        <dbReference type="EMBL" id="MFC5648655.1"/>
    </source>
</evidence>
<keyword evidence="3" id="KW-1185">Reference proteome</keyword>
<name>A0ABW0VWU1_9BACL</name>
<reference evidence="3" key="1">
    <citation type="journal article" date="2019" name="Int. J. Syst. Evol. Microbiol.">
        <title>The Global Catalogue of Microorganisms (GCM) 10K type strain sequencing project: providing services to taxonomists for standard genome sequencing and annotation.</title>
        <authorList>
            <consortium name="The Broad Institute Genomics Platform"/>
            <consortium name="The Broad Institute Genome Sequencing Center for Infectious Disease"/>
            <person name="Wu L."/>
            <person name="Ma J."/>
        </authorList>
    </citation>
    <scope>NUCLEOTIDE SEQUENCE [LARGE SCALE GENOMIC DNA]</scope>
    <source>
        <strain evidence="3">CGMCC 1.3240</strain>
    </source>
</reference>